<dbReference type="STRING" id="574376.BAMA_05495"/>
<dbReference type="RefSeq" id="WP_034641009.1">
    <property type="nucleotide sequence ID" value="NZ_CBCSJC010000006.1"/>
</dbReference>
<dbReference type="EMBL" id="JOTN01000014">
    <property type="protein sequence ID" value="KEK18473.1"/>
    <property type="molecule type" value="Genomic_DNA"/>
</dbReference>
<dbReference type="eggNOG" id="COG0346">
    <property type="taxonomic scope" value="Bacteria"/>
</dbReference>
<evidence type="ECO:0000259" key="1">
    <source>
        <dbReference type="PROSITE" id="PS51819"/>
    </source>
</evidence>
<gene>
    <name evidence="2" type="ORF">BAMA_05495</name>
</gene>
<name>A0A073K8B6_9BACI</name>
<dbReference type="InterPro" id="IPR037523">
    <property type="entry name" value="VOC_core"/>
</dbReference>
<sequence length="120" mass="13554">MIAHIGTVAIYVDDQQKALQFWTEKAGFEVYRNDPMGPDASWIEVGPKGTRSHLVIYPKTMMPNANELKASIVFVTENMVETYEMMNSNGVTFKQEPNEMPWGTFAIFADNEGNEFVLKG</sequence>
<dbReference type="SUPFAM" id="SSF54593">
    <property type="entry name" value="Glyoxalase/Bleomycin resistance protein/Dihydroxybiphenyl dioxygenase"/>
    <property type="match status" value="1"/>
</dbReference>
<dbReference type="InterPro" id="IPR004360">
    <property type="entry name" value="Glyas_Fos-R_dOase_dom"/>
</dbReference>
<organism evidence="2 3">
    <name type="scientific">Bacillus manliponensis</name>
    <dbReference type="NCBI Taxonomy" id="574376"/>
    <lineage>
        <taxon>Bacteria</taxon>
        <taxon>Bacillati</taxon>
        <taxon>Bacillota</taxon>
        <taxon>Bacilli</taxon>
        <taxon>Bacillales</taxon>
        <taxon>Bacillaceae</taxon>
        <taxon>Bacillus</taxon>
        <taxon>Bacillus cereus group</taxon>
    </lineage>
</organism>
<dbReference type="PROSITE" id="PS51819">
    <property type="entry name" value="VOC"/>
    <property type="match status" value="1"/>
</dbReference>
<comment type="caution">
    <text evidence="2">The sequence shown here is derived from an EMBL/GenBank/DDBJ whole genome shotgun (WGS) entry which is preliminary data.</text>
</comment>
<protein>
    <recommendedName>
        <fullName evidence="1">VOC domain-containing protein</fullName>
    </recommendedName>
</protein>
<keyword evidence="3" id="KW-1185">Reference proteome</keyword>
<dbReference type="Gene3D" id="3.10.180.10">
    <property type="entry name" value="2,3-Dihydroxybiphenyl 1,2-Dioxygenase, domain 1"/>
    <property type="match status" value="1"/>
</dbReference>
<dbReference type="Pfam" id="PF00903">
    <property type="entry name" value="Glyoxalase"/>
    <property type="match status" value="1"/>
</dbReference>
<dbReference type="AlphaFoldDB" id="A0A073K8B6"/>
<dbReference type="Proteomes" id="UP000027822">
    <property type="component" value="Unassembled WGS sequence"/>
</dbReference>
<evidence type="ECO:0000313" key="3">
    <source>
        <dbReference type="Proteomes" id="UP000027822"/>
    </source>
</evidence>
<dbReference type="PANTHER" id="PTHR36437:SF2">
    <property type="entry name" value="GLYOXALASE_BLEOMYCIN RESISTANCE PROTEIN_DIOXYGENASE"/>
    <property type="match status" value="1"/>
</dbReference>
<dbReference type="PANTHER" id="PTHR36437">
    <property type="entry name" value="GLYOXALASE/BLEOMYCIN RESISTANCE PROTEIN/DIOXYGENASE"/>
    <property type="match status" value="1"/>
</dbReference>
<feature type="domain" description="VOC" evidence="1">
    <location>
        <begin position="4"/>
        <end position="120"/>
    </location>
</feature>
<dbReference type="InterPro" id="IPR029068">
    <property type="entry name" value="Glyas_Bleomycin-R_OHBP_Dase"/>
</dbReference>
<dbReference type="OrthoDB" id="9803079at2"/>
<proteinExistence type="predicted"/>
<reference evidence="2 3" key="1">
    <citation type="submission" date="2014-06" db="EMBL/GenBank/DDBJ databases">
        <title>Draft genome sequence of Bacillus manliponensis JCM 15802 (MCCC 1A00708).</title>
        <authorList>
            <person name="Lai Q."/>
            <person name="Liu Y."/>
            <person name="Shao Z."/>
        </authorList>
    </citation>
    <scope>NUCLEOTIDE SEQUENCE [LARGE SCALE GENOMIC DNA]</scope>
    <source>
        <strain evidence="2 3">JCM 15802</strain>
    </source>
</reference>
<evidence type="ECO:0000313" key="2">
    <source>
        <dbReference type="EMBL" id="KEK18473.1"/>
    </source>
</evidence>
<accession>A0A073K8B6</accession>